<gene>
    <name evidence="6" type="ORF">C9I28_20810</name>
</gene>
<dbReference type="Gene3D" id="2.115.10.20">
    <property type="entry name" value="Glycosyl hydrolase domain, family 43"/>
    <property type="match status" value="2"/>
</dbReference>
<evidence type="ECO:0000313" key="7">
    <source>
        <dbReference type="Proteomes" id="UP000240505"/>
    </source>
</evidence>
<evidence type="ECO:0000256" key="1">
    <source>
        <dbReference type="ARBA" id="ARBA00009865"/>
    </source>
</evidence>
<dbReference type="Pfam" id="PF04616">
    <property type="entry name" value="Glyco_hydro_43"/>
    <property type="match status" value="1"/>
</dbReference>
<organism evidence="6 7">
    <name type="scientific">Pseudoduganella armeniaca</name>
    <dbReference type="NCBI Taxonomy" id="2072590"/>
    <lineage>
        <taxon>Bacteria</taxon>
        <taxon>Pseudomonadati</taxon>
        <taxon>Pseudomonadota</taxon>
        <taxon>Betaproteobacteria</taxon>
        <taxon>Burkholderiales</taxon>
        <taxon>Oxalobacteraceae</taxon>
        <taxon>Telluria group</taxon>
        <taxon>Pseudoduganella</taxon>
    </lineage>
</organism>
<dbReference type="KEGG" id="masz:C9I28_20810"/>
<dbReference type="GO" id="GO:0005975">
    <property type="term" value="P:carbohydrate metabolic process"/>
    <property type="evidence" value="ECO:0007669"/>
    <property type="project" value="InterPro"/>
</dbReference>
<evidence type="ECO:0000256" key="4">
    <source>
        <dbReference type="RuleBase" id="RU361187"/>
    </source>
</evidence>
<dbReference type="Proteomes" id="UP000240505">
    <property type="component" value="Chromosome"/>
</dbReference>
<feature type="signal peptide" evidence="5">
    <location>
        <begin position="1"/>
        <end position="24"/>
    </location>
</feature>
<comment type="similarity">
    <text evidence="1 4">Belongs to the glycosyl hydrolase 43 family.</text>
</comment>
<proteinExistence type="inferred from homology"/>
<reference evidence="6 7" key="1">
    <citation type="submission" date="2018-03" db="EMBL/GenBank/DDBJ databases">
        <title>Massilia armeniaca sp. nov., isolated from desert soil.</title>
        <authorList>
            <person name="Huang H."/>
            <person name="Ren M."/>
        </authorList>
    </citation>
    <scope>NUCLEOTIDE SEQUENCE [LARGE SCALE GENOMIC DNA]</scope>
    <source>
        <strain evidence="6 7">ZMN-3</strain>
    </source>
</reference>
<evidence type="ECO:0008006" key="8">
    <source>
        <dbReference type="Google" id="ProtNLM"/>
    </source>
</evidence>
<keyword evidence="3 4" id="KW-0326">Glycosidase</keyword>
<keyword evidence="7" id="KW-1185">Reference proteome</keyword>
<evidence type="ECO:0000256" key="3">
    <source>
        <dbReference type="ARBA" id="ARBA00023295"/>
    </source>
</evidence>
<dbReference type="EMBL" id="CP028324">
    <property type="protein sequence ID" value="AVR97801.1"/>
    <property type="molecule type" value="Genomic_DNA"/>
</dbReference>
<dbReference type="InterPro" id="IPR006710">
    <property type="entry name" value="Glyco_hydro_43"/>
</dbReference>
<dbReference type="AlphaFoldDB" id="A0A2R4CDT2"/>
<dbReference type="GO" id="GO:0004553">
    <property type="term" value="F:hydrolase activity, hydrolyzing O-glycosyl compounds"/>
    <property type="evidence" value="ECO:0007669"/>
    <property type="project" value="InterPro"/>
</dbReference>
<name>A0A2R4CDT2_9BURK</name>
<keyword evidence="2 4" id="KW-0378">Hydrolase</keyword>
<keyword evidence="5" id="KW-0732">Signal</keyword>
<dbReference type="InterPro" id="IPR023296">
    <property type="entry name" value="Glyco_hydro_beta-prop_sf"/>
</dbReference>
<dbReference type="OrthoDB" id="7433002at2"/>
<sequence length="480" mass="52922">MKKSLSRIGCIVALAFAAASPAWAQVPTVSDLVDNNRAFLKLDRTNTNLGASFNMHFIDTVTVNGVIKAYYIRNINGHLGVGLAESTDGVTFVDKGPVLESGAAGSPDSIMASFPGVWYENGTYYMVYESTGTGYIAPNIGLATSTDGKTFTKKGLILRFDTRPDPIDPNKPGWESRGIGTPSIYKENGIWYVFYHGFDGTVCQIGMAKGTDLMALQKVSTNPVIRTVPGTPEAGTAGRRKVIKQNGAYYMVYEVSDAIGSNGTYQHSRWSSAFARSSNLTTWTKFRQNPILPQTDNTTAVDSFGNDGPAFLNVGGRDYVYYRIDAMSPVTRRALVANEQYGGFDRSWTMTAAGIGHNIGRADGDGWSANMTQDTPGYLQFGPYYAGLPEGDHIATWSFMIDNNTSDDADQLRLEIVDVDNNYAVLHQRTVTRKQFKQTGRYEYFSLPFHVTPAMLNHRLEYRVYWHGRAFIREGKVGLS</sequence>
<evidence type="ECO:0000313" key="6">
    <source>
        <dbReference type="EMBL" id="AVR97801.1"/>
    </source>
</evidence>
<feature type="chain" id="PRO_5015356062" description="Family 43 glycosylhydrolase" evidence="5">
    <location>
        <begin position="25"/>
        <end position="480"/>
    </location>
</feature>
<dbReference type="SUPFAM" id="SSF75005">
    <property type="entry name" value="Arabinanase/levansucrase/invertase"/>
    <property type="match status" value="1"/>
</dbReference>
<evidence type="ECO:0000256" key="2">
    <source>
        <dbReference type="ARBA" id="ARBA00022801"/>
    </source>
</evidence>
<protein>
    <recommendedName>
        <fullName evidence="8">Family 43 glycosylhydrolase</fullName>
    </recommendedName>
</protein>
<dbReference type="PANTHER" id="PTHR35279:SF1">
    <property type="entry name" value="ARABINANASE_LEVANSUCRASE_INVERTASE"/>
    <property type="match status" value="1"/>
</dbReference>
<evidence type="ECO:0000256" key="5">
    <source>
        <dbReference type="SAM" id="SignalP"/>
    </source>
</evidence>
<dbReference type="PANTHER" id="PTHR35279">
    <property type="match status" value="1"/>
</dbReference>
<accession>A0A2R4CDT2</accession>
<dbReference type="RefSeq" id="WP_107143141.1">
    <property type="nucleotide sequence ID" value="NZ_CP028324.1"/>
</dbReference>